<gene>
    <name evidence="1" type="ORF">FNK824_LOCUS30344</name>
</gene>
<dbReference type="InterPro" id="IPR027417">
    <property type="entry name" value="P-loop_NTPase"/>
</dbReference>
<reference evidence="1" key="1">
    <citation type="submission" date="2021-02" db="EMBL/GenBank/DDBJ databases">
        <authorList>
            <person name="Nowell W R."/>
        </authorList>
    </citation>
    <scope>NUCLEOTIDE SEQUENCE</scope>
</reference>
<proteinExistence type="predicted"/>
<protein>
    <submittedName>
        <fullName evidence="1">Uncharacterized protein</fullName>
    </submittedName>
</protein>
<dbReference type="AlphaFoldDB" id="A0A819TKE0"/>
<dbReference type="Proteomes" id="UP000663874">
    <property type="component" value="Unassembled WGS sequence"/>
</dbReference>
<dbReference type="Gene3D" id="3.40.50.300">
    <property type="entry name" value="P-loop containing nucleotide triphosphate hydrolases"/>
    <property type="match status" value="1"/>
</dbReference>
<sequence length="43" mass="4612">MATHAGNPNMELLIPMINQLQHIFTSVNAKLTLTLPQIAVVGA</sequence>
<comment type="caution">
    <text evidence="1">The sequence shown here is derived from an EMBL/GenBank/DDBJ whole genome shotgun (WGS) entry which is preliminary data.</text>
</comment>
<dbReference type="EMBL" id="CAJOBE010009246">
    <property type="protein sequence ID" value="CAF4080682.1"/>
    <property type="molecule type" value="Genomic_DNA"/>
</dbReference>
<accession>A0A819TKE0</accession>
<feature type="non-terminal residue" evidence="1">
    <location>
        <position position="1"/>
    </location>
</feature>
<evidence type="ECO:0000313" key="1">
    <source>
        <dbReference type="EMBL" id="CAF4080682.1"/>
    </source>
</evidence>
<evidence type="ECO:0000313" key="2">
    <source>
        <dbReference type="Proteomes" id="UP000663874"/>
    </source>
</evidence>
<organism evidence="1 2">
    <name type="scientific">Rotaria sordida</name>
    <dbReference type="NCBI Taxonomy" id="392033"/>
    <lineage>
        <taxon>Eukaryota</taxon>
        <taxon>Metazoa</taxon>
        <taxon>Spiralia</taxon>
        <taxon>Gnathifera</taxon>
        <taxon>Rotifera</taxon>
        <taxon>Eurotatoria</taxon>
        <taxon>Bdelloidea</taxon>
        <taxon>Philodinida</taxon>
        <taxon>Philodinidae</taxon>
        <taxon>Rotaria</taxon>
    </lineage>
</organism>
<name>A0A819TKE0_9BILA</name>